<proteinExistence type="predicted"/>
<protein>
    <recommendedName>
        <fullName evidence="3">DUF3223 domain-containing protein</fullName>
    </recommendedName>
</protein>
<gene>
    <name evidence="1" type="ORF">ACFSSE_08940</name>
</gene>
<dbReference type="RefSeq" id="WP_379043373.1">
    <property type="nucleotide sequence ID" value="NZ_JBHSKW010000032.1"/>
</dbReference>
<keyword evidence="2" id="KW-1185">Reference proteome</keyword>
<evidence type="ECO:0008006" key="3">
    <source>
        <dbReference type="Google" id="ProtNLM"/>
    </source>
</evidence>
<accession>A0ABW5TRC8</accession>
<dbReference type="Gene3D" id="3.10.450.40">
    <property type="match status" value="1"/>
</dbReference>
<evidence type="ECO:0000313" key="1">
    <source>
        <dbReference type="EMBL" id="MFD2731832.1"/>
    </source>
</evidence>
<reference evidence="2" key="1">
    <citation type="journal article" date="2019" name="Int. J. Syst. Evol. Microbiol.">
        <title>The Global Catalogue of Microorganisms (GCM) 10K type strain sequencing project: providing services to taxonomists for standard genome sequencing and annotation.</title>
        <authorList>
            <consortium name="The Broad Institute Genomics Platform"/>
            <consortium name="The Broad Institute Genome Sequencing Center for Infectious Disease"/>
            <person name="Wu L."/>
            <person name="Ma J."/>
        </authorList>
    </citation>
    <scope>NUCLEOTIDE SEQUENCE [LARGE SCALE GENOMIC DNA]</scope>
    <source>
        <strain evidence="2">KCTC 42456</strain>
    </source>
</reference>
<dbReference type="EMBL" id="JBHULV010000028">
    <property type="protein sequence ID" value="MFD2731832.1"/>
    <property type="molecule type" value="Genomic_DNA"/>
</dbReference>
<organism evidence="1 2">
    <name type="scientific">Pedobacter alpinus</name>
    <dbReference type="NCBI Taxonomy" id="1590643"/>
    <lineage>
        <taxon>Bacteria</taxon>
        <taxon>Pseudomonadati</taxon>
        <taxon>Bacteroidota</taxon>
        <taxon>Sphingobacteriia</taxon>
        <taxon>Sphingobacteriales</taxon>
        <taxon>Sphingobacteriaceae</taxon>
        <taxon>Pedobacter</taxon>
    </lineage>
</organism>
<evidence type="ECO:0000313" key="2">
    <source>
        <dbReference type="Proteomes" id="UP001597546"/>
    </source>
</evidence>
<dbReference type="Proteomes" id="UP001597546">
    <property type="component" value="Unassembled WGS sequence"/>
</dbReference>
<name>A0ABW5TRC8_9SPHI</name>
<sequence>MRKEIQIGNKFFKFKKDALIYYKLILNSYKFGQSLCDDHFNDLVDLILYSPKHKTPYELENQIEEGNTQYPNLEIIDIKVSEVQFRTKCFEIFWNDNTSEYISYISLINRNEINYHKYFNSACRNCIQDDMIALKQKYFSDNSIKGFVKCQETKIPSKWDDLTVDHRQPNTFSVIVDRFKELNKINIEKIEYVTEENNIFIFADKKIVESFRLYHKEKANLRIVRKEQNLSRTNMARLKQSPKDLKIE</sequence>
<comment type="caution">
    <text evidence="1">The sequence shown here is derived from an EMBL/GenBank/DDBJ whole genome shotgun (WGS) entry which is preliminary data.</text>
</comment>